<dbReference type="PANTHER" id="PTHR31025">
    <property type="entry name" value="SI:CH211-196P9.1-RELATED"/>
    <property type="match status" value="1"/>
</dbReference>
<feature type="compositionally biased region" description="Polar residues" evidence="1">
    <location>
        <begin position="198"/>
        <end position="209"/>
    </location>
</feature>
<organism evidence="2 3">
    <name type="scientific">Synaphobranchus kaupii</name>
    <name type="common">Kaup's arrowtooth eel</name>
    <dbReference type="NCBI Taxonomy" id="118154"/>
    <lineage>
        <taxon>Eukaryota</taxon>
        <taxon>Metazoa</taxon>
        <taxon>Chordata</taxon>
        <taxon>Craniata</taxon>
        <taxon>Vertebrata</taxon>
        <taxon>Euteleostomi</taxon>
        <taxon>Actinopterygii</taxon>
        <taxon>Neopterygii</taxon>
        <taxon>Teleostei</taxon>
        <taxon>Anguilliformes</taxon>
        <taxon>Synaphobranchidae</taxon>
        <taxon>Synaphobranchus</taxon>
    </lineage>
</organism>
<feature type="region of interest" description="Disordered" evidence="1">
    <location>
        <begin position="563"/>
        <end position="595"/>
    </location>
</feature>
<dbReference type="Proteomes" id="UP001152622">
    <property type="component" value="Chromosome 6"/>
</dbReference>
<feature type="region of interest" description="Disordered" evidence="1">
    <location>
        <begin position="198"/>
        <end position="230"/>
    </location>
</feature>
<keyword evidence="3" id="KW-1185">Reference proteome</keyword>
<sequence>MISISSAGRTTLKSQEPSVFDGDLIPEDELAWQVILDLKEIVELAVAPVHTHETIAYLDVKVSEHRQRLRELIPVPVDVLNEEVVVALRQKLASRMAGRVTFRVLFGGEDDARKLTIESGIPRTVENLAFEIKTFFQVTEQFRLQYKDKDFDNQFMNLLATSELEDKGTLNVVYIPCETTSSGPLTKDAFSTIPGTTNAAASTTVPGTPSNASSSAQESNDSDSFSSNDTVILSSPETRSCSWPEPFVVPHFSYCAEMMLQTGNDEFNAQGNLLSLTPKVRSDILEGLAEEIIKYTAYPKDEQFEQVAKALIQSHPCLLEKGTRTGYCGWKHYMKIKMMNFRTKLSRAGHPEVAVNSLRNKRKGQEKPAANIKKPRKAEVNFCPNLPRGETRESLEVERVALLTEVKKKRKDEAVIKEKMQRTFSYRRQEVLQEPTIPEFQNRWPALFDVNEVNLEFMRLTTVPLTSKFFGQLDRYTDDLIRVFHAKGGSAGKKIGTTMAQTANNDDINVKRDCVLSSLSFYLNEDMDTLVKEYVEVNPLDPEEPGVKSRVLAPKCLNYISEDHSAPNKKAAEDLRRSVQPKQSQRDVKRSKASLRKVQSPWKSLRLKEKRTLALREGLTYEHDIGSREAEADISEMTLGIYTVRMQGDGPGDGRFADVGVVLEGVEVLHNLQSISHACVMLYGLIYAHNLSYPKSLKYTFEVFQKILMELDSTKLSPKVQALKVKLLK</sequence>
<name>A0A9Q1FE36_SYNKA</name>
<proteinExistence type="predicted"/>
<protein>
    <recommendedName>
        <fullName evidence="4">Sterile alpha motif domain-containing protein 3-like</fullName>
    </recommendedName>
</protein>
<evidence type="ECO:0000313" key="2">
    <source>
        <dbReference type="EMBL" id="KAJ8356338.1"/>
    </source>
</evidence>
<feature type="region of interest" description="Disordered" evidence="1">
    <location>
        <begin position="355"/>
        <end position="374"/>
    </location>
</feature>
<gene>
    <name evidence="2" type="ORF">SKAU_G00191320</name>
</gene>
<dbReference type="AlphaFoldDB" id="A0A9Q1FE36"/>
<accession>A0A9Q1FE36</accession>
<evidence type="ECO:0000256" key="1">
    <source>
        <dbReference type="SAM" id="MobiDB-lite"/>
    </source>
</evidence>
<evidence type="ECO:0000313" key="3">
    <source>
        <dbReference type="Proteomes" id="UP001152622"/>
    </source>
</evidence>
<dbReference type="PANTHER" id="PTHR31025:SF27">
    <property type="entry name" value="SI:CH211-193K19.2-RELATED"/>
    <property type="match status" value="1"/>
</dbReference>
<feature type="compositionally biased region" description="Low complexity" evidence="1">
    <location>
        <begin position="210"/>
        <end position="229"/>
    </location>
</feature>
<dbReference type="OrthoDB" id="8895157at2759"/>
<feature type="compositionally biased region" description="Basic and acidic residues" evidence="1">
    <location>
        <begin position="563"/>
        <end position="577"/>
    </location>
</feature>
<reference evidence="2" key="1">
    <citation type="journal article" date="2023" name="Science">
        <title>Genome structures resolve the early diversification of teleost fishes.</title>
        <authorList>
            <person name="Parey E."/>
            <person name="Louis A."/>
            <person name="Montfort J."/>
            <person name="Bouchez O."/>
            <person name="Roques C."/>
            <person name="Iampietro C."/>
            <person name="Lluch J."/>
            <person name="Castinel A."/>
            <person name="Donnadieu C."/>
            <person name="Desvignes T."/>
            <person name="Floi Bucao C."/>
            <person name="Jouanno E."/>
            <person name="Wen M."/>
            <person name="Mejri S."/>
            <person name="Dirks R."/>
            <person name="Jansen H."/>
            <person name="Henkel C."/>
            <person name="Chen W.J."/>
            <person name="Zahm M."/>
            <person name="Cabau C."/>
            <person name="Klopp C."/>
            <person name="Thompson A.W."/>
            <person name="Robinson-Rechavi M."/>
            <person name="Braasch I."/>
            <person name="Lecointre G."/>
            <person name="Bobe J."/>
            <person name="Postlethwait J.H."/>
            <person name="Berthelot C."/>
            <person name="Roest Crollius H."/>
            <person name="Guiguen Y."/>
        </authorList>
    </citation>
    <scope>NUCLEOTIDE SEQUENCE</scope>
    <source>
        <strain evidence="2">WJC10195</strain>
    </source>
</reference>
<comment type="caution">
    <text evidence="2">The sequence shown here is derived from an EMBL/GenBank/DDBJ whole genome shotgun (WGS) entry which is preliminary data.</text>
</comment>
<evidence type="ECO:0008006" key="4">
    <source>
        <dbReference type="Google" id="ProtNLM"/>
    </source>
</evidence>
<dbReference type="EMBL" id="JAINUF010000006">
    <property type="protein sequence ID" value="KAJ8356338.1"/>
    <property type="molecule type" value="Genomic_DNA"/>
</dbReference>